<proteinExistence type="predicted"/>
<dbReference type="Proteomes" id="UP000494260">
    <property type="component" value="Unassembled WGS sequence"/>
</dbReference>
<dbReference type="EMBL" id="CABVQH010000018">
    <property type="protein sequence ID" value="VWD05941.1"/>
    <property type="molecule type" value="Genomic_DNA"/>
</dbReference>
<sequence>MPPARSIGFLLMNRKCQDFRAQGGLRFFQFSRHTSSLGACHALNAKLLTDPPAVIADWVAHGQMSRLTQHGPLKPRPCAPYSSSQPPDSLVKTRFHNNPHTLGVLETFLTFREEIRLILHFIFRCNILTYPVSINDVFFQNMIVNFDNNGIFTFKSHPQTVSRIIPHHTGCSDAPVPRQVRQIHPILDCRMTLNKLILQYRLQSNILMQQIRERLVN</sequence>
<dbReference type="AlphaFoldDB" id="A0A6P2X8D6"/>
<accession>A0A6P2X8D6</accession>
<organism evidence="1 2">
    <name type="scientific">Burkholderia lata (strain ATCC 17760 / DSM 23089 / LMG 22485 / NCIMB 9086 / R18194 / 383)</name>
    <dbReference type="NCBI Taxonomy" id="482957"/>
    <lineage>
        <taxon>Bacteria</taxon>
        <taxon>Pseudomonadati</taxon>
        <taxon>Pseudomonadota</taxon>
        <taxon>Betaproteobacteria</taxon>
        <taxon>Burkholderiales</taxon>
        <taxon>Burkholderiaceae</taxon>
        <taxon>Burkholderia</taxon>
        <taxon>Burkholderia cepacia complex</taxon>
    </lineage>
</organism>
<gene>
    <name evidence="1" type="ORF">BLA18109_04892</name>
</gene>
<reference evidence="1 2" key="1">
    <citation type="submission" date="2019-09" db="EMBL/GenBank/DDBJ databases">
        <authorList>
            <person name="Depoorter E."/>
        </authorList>
    </citation>
    <scope>NUCLEOTIDE SEQUENCE [LARGE SCALE GENOMIC DNA]</scope>
    <source>
        <strain evidence="1">R-18109</strain>
    </source>
</reference>
<name>A0A6P2X8D6_BURL3</name>
<evidence type="ECO:0000313" key="2">
    <source>
        <dbReference type="Proteomes" id="UP000494260"/>
    </source>
</evidence>
<protein>
    <submittedName>
        <fullName evidence="1">Uncharacterized protein</fullName>
    </submittedName>
</protein>
<evidence type="ECO:0000313" key="1">
    <source>
        <dbReference type="EMBL" id="VWD05941.1"/>
    </source>
</evidence>